<dbReference type="InterPro" id="IPR013780">
    <property type="entry name" value="Glyco_hydro_b"/>
</dbReference>
<evidence type="ECO:0000256" key="15">
    <source>
        <dbReference type="RuleBase" id="RU361134"/>
    </source>
</evidence>
<dbReference type="CDD" id="cd11317">
    <property type="entry name" value="AmyAc_bac_euk_AmyA"/>
    <property type="match status" value="1"/>
</dbReference>
<dbReference type="InterPro" id="IPR031319">
    <property type="entry name" value="A-amylase_C"/>
</dbReference>
<protein>
    <recommendedName>
        <fullName evidence="6 15">Alpha-amylase</fullName>
        <ecNumber evidence="6 15">3.2.1.1</ecNumber>
    </recommendedName>
</protein>
<feature type="domain" description="Alpha-amylase C-terminal" evidence="17">
    <location>
        <begin position="402"/>
        <end position="490"/>
    </location>
</feature>
<dbReference type="Gene3D" id="2.60.40.1180">
    <property type="entry name" value="Golgi alpha-mannosidase II"/>
    <property type="match status" value="1"/>
</dbReference>
<evidence type="ECO:0000256" key="10">
    <source>
        <dbReference type="ARBA" id="ARBA00023157"/>
    </source>
</evidence>
<evidence type="ECO:0000256" key="1">
    <source>
        <dbReference type="ARBA" id="ARBA00000548"/>
    </source>
</evidence>
<evidence type="ECO:0000313" key="19">
    <source>
        <dbReference type="Proteomes" id="UP001652626"/>
    </source>
</evidence>
<dbReference type="PANTHER" id="PTHR43447">
    <property type="entry name" value="ALPHA-AMYLASE"/>
    <property type="match status" value="1"/>
</dbReference>
<keyword evidence="16" id="KW-0732">Signal</keyword>
<sequence>MSCFVLILILTSGVCSYETNMLPNRTTIVHLFEWKWRDVADECERFLAPKGFGGVQISPPSENLVIHKDGQRPWYERYQVMSYKLITRSGDQNDFLDMTRRCNNVGVRIYADVVVNHMTGAYKDNKGTGGSTADFNTYNYTGVPYIEKDFHNPHCKISNYYDVNEVRNCELLGLKDLNQTEEYVRKKIVRYFNKLIKLGVAGFRIDAAKHMWPSDLKEIYKQLNNLNPEHGFVPRTKPYIYQEVIYNNGEPIHPEEYTPFGDVTEFRVGSELTNVFRGKNAMKWLISWGEHWKILPRESALTFIDNHDTQRSNDVLTYKESKAYKAAIAFLLAHPYGKPRVMSSYFFDNSEQGPPSDGNENIITPCINEDDMCGNGWVCEHRWRQIYNMISFRNAVSDANIERWWDNGNKQIAFARGRFGFIVFNGDNVELNQNLQTGLPQGRYCDVISGKNIGGKCSGTTVRVDMNGRAHFYISQYAEDMHIALHVGTESKL</sequence>
<dbReference type="OrthoDB" id="550577at2759"/>
<evidence type="ECO:0000256" key="7">
    <source>
        <dbReference type="ARBA" id="ARBA00022723"/>
    </source>
</evidence>
<dbReference type="Pfam" id="PF02806">
    <property type="entry name" value="Alpha-amylase_C"/>
    <property type="match status" value="1"/>
</dbReference>
<evidence type="ECO:0000313" key="20">
    <source>
        <dbReference type="RefSeq" id="XP_026492287.2"/>
    </source>
</evidence>
<keyword evidence="8 15" id="KW-0378">Hydrolase</keyword>
<dbReference type="GO" id="GO:0046872">
    <property type="term" value="F:metal ion binding"/>
    <property type="evidence" value="ECO:0007669"/>
    <property type="project" value="UniProtKB-KW"/>
</dbReference>
<name>A0A8B8I7E3_VANTA</name>
<keyword evidence="13 15" id="KW-0326">Glycosidase</keyword>
<proteinExistence type="inferred from homology"/>
<evidence type="ECO:0000256" key="12">
    <source>
        <dbReference type="ARBA" id="ARBA00023277"/>
    </source>
</evidence>
<evidence type="ECO:0000256" key="14">
    <source>
        <dbReference type="RuleBase" id="RU003615"/>
    </source>
</evidence>
<dbReference type="InterPro" id="IPR006048">
    <property type="entry name" value="A-amylase/branching_C"/>
</dbReference>
<feature type="signal peptide" evidence="16">
    <location>
        <begin position="1"/>
        <end position="16"/>
    </location>
</feature>
<dbReference type="RefSeq" id="XP_026492287.2">
    <property type="nucleotide sequence ID" value="XM_026636502.2"/>
</dbReference>
<comment type="cofactor">
    <cofactor evidence="3">
        <name>chloride</name>
        <dbReference type="ChEBI" id="CHEBI:17996"/>
    </cofactor>
</comment>
<dbReference type="PRINTS" id="PR00110">
    <property type="entry name" value="ALPHAAMYLASE"/>
</dbReference>
<evidence type="ECO:0000256" key="16">
    <source>
        <dbReference type="SAM" id="SignalP"/>
    </source>
</evidence>
<dbReference type="Pfam" id="PF00128">
    <property type="entry name" value="Alpha-amylase"/>
    <property type="match status" value="1"/>
</dbReference>
<dbReference type="SUPFAM" id="SSF51445">
    <property type="entry name" value="(Trans)glycosidases"/>
    <property type="match status" value="1"/>
</dbReference>
<evidence type="ECO:0000256" key="3">
    <source>
        <dbReference type="ARBA" id="ARBA00001923"/>
    </source>
</evidence>
<evidence type="ECO:0000256" key="11">
    <source>
        <dbReference type="ARBA" id="ARBA00023214"/>
    </source>
</evidence>
<dbReference type="SUPFAM" id="SSF51011">
    <property type="entry name" value="Glycosyl hydrolase domain"/>
    <property type="match status" value="1"/>
</dbReference>
<comment type="catalytic activity">
    <reaction evidence="1 15">
        <text>Endohydrolysis of (1-&gt;4)-alpha-D-glucosidic linkages in polysaccharides containing three or more (1-&gt;4)-alpha-linked D-glucose units.</text>
        <dbReference type="EC" id="3.2.1.1"/>
    </reaction>
</comment>
<keyword evidence="10" id="KW-1015">Disulfide bond</keyword>
<accession>A0A8B8I7E3</accession>
<dbReference type="SMART" id="SM00642">
    <property type="entry name" value="Aamy"/>
    <property type="match status" value="1"/>
</dbReference>
<evidence type="ECO:0000256" key="6">
    <source>
        <dbReference type="ARBA" id="ARBA00012595"/>
    </source>
</evidence>
<comment type="subunit">
    <text evidence="5">Monomer.</text>
</comment>
<keyword evidence="9" id="KW-0106">Calcium</keyword>
<evidence type="ECO:0000256" key="5">
    <source>
        <dbReference type="ARBA" id="ARBA00011245"/>
    </source>
</evidence>
<dbReference type="AlphaFoldDB" id="A0A8B8I7E3"/>
<dbReference type="SMART" id="SM00632">
    <property type="entry name" value="Aamy_C"/>
    <property type="match status" value="1"/>
</dbReference>
<dbReference type="OMA" id="WGNRNTI"/>
<dbReference type="GeneID" id="113397962"/>
<evidence type="ECO:0000256" key="2">
    <source>
        <dbReference type="ARBA" id="ARBA00001913"/>
    </source>
</evidence>
<comment type="cofactor">
    <cofactor evidence="2">
        <name>Ca(2+)</name>
        <dbReference type="ChEBI" id="CHEBI:29108"/>
    </cofactor>
</comment>
<dbReference type="InterPro" id="IPR006047">
    <property type="entry name" value="GH13_cat_dom"/>
</dbReference>
<dbReference type="Proteomes" id="UP001652626">
    <property type="component" value="Chromosome 13"/>
</dbReference>
<dbReference type="Gene3D" id="3.20.20.80">
    <property type="entry name" value="Glycosidases"/>
    <property type="match status" value="1"/>
</dbReference>
<evidence type="ECO:0000256" key="9">
    <source>
        <dbReference type="ARBA" id="ARBA00022837"/>
    </source>
</evidence>
<keyword evidence="11" id="KW-0868">Chloride</keyword>
<keyword evidence="7" id="KW-0479">Metal-binding</keyword>
<dbReference type="InterPro" id="IPR006046">
    <property type="entry name" value="Alpha_amylase"/>
</dbReference>
<dbReference type="GO" id="GO:0004556">
    <property type="term" value="F:alpha-amylase activity"/>
    <property type="evidence" value="ECO:0007669"/>
    <property type="project" value="UniProtKB-UniRule"/>
</dbReference>
<evidence type="ECO:0000259" key="17">
    <source>
        <dbReference type="SMART" id="SM00632"/>
    </source>
</evidence>
<feature type="chain" id="PRO_5046961066" description="Alpha-amylase" evidence="16">
    <location>
        <begin position="17"/>
        <end position="493"/>
    </location>
</feature>
<evidence type="ECO:0000256" key="13">
    <source>
        <dbReference type="ARBA" id="ARBA00023295"/>
    </source>
</evidence>
<dbReference type="InterPro" id="IPR017853">
    <property type="entry name" value="GH"/>
</dbReference>
<organism evidence="19 20">
    <name type="scientific">Vanessa tameamea</name>
    <name type="common">Kamehameha butterfly</name>
    <dbReference type="NCBI Taxonomy" id="334116"/>
    <lineage>
        <taxon>Eukaryota</taxon>
        <taxon>Metazoa</taxon>
        <taxon>Ecdysozoa</taxon>
        <taxon>Arthropoda</taxon>
        <taxon>Hexapoda</taxon>
        <taxon>Insecta</taxon>
        <taxon>Pterygota</taxon>
        <taxon>Neoptera</taxon>
        <taxon>Endopterygota</taxon>
        <taxon>Lepidoptera</taxon>
        <taxon>Glossata</taxon>
        <taxon>Ditrysia</taxon>
        <taxon>Papilionoidea</taxon>
        <taxon>Nymphalidae</taxon>
        <taxon>Nymphalinae</taxon>
        <taxon>Vanessa</taxon>
    </lineage>
</organism>
<gene>
    <name evidence="20" type="primary">LOC113397962</name>
</gene>
<reference evidence="20" key="1">
    <citation type="submission" date="2025-08" db="UniProtKB">
        <authorList>
            <consortium name="RefSeq"/>
        </authorList>
    </citation>
    <scope>IDENTIFICATION</scope>
    <source>
        <tissue evidence="20">Whole body</tissue>
    </source>
</reference>
<evidence type="ECO:0000256" key="8">
    <source>
        <dbReference type="ARBA" id="ARBA00022801"/>
    </source>
</evidence>
<evidence type="ECO:0000259" key="18">
    <source>
        <dbReference type="SMART" id="SM00642"/>
    </source>
</evidence>
<feature type="domain" description="Glycosyl hydrolase family 13 catalytic" evidence="18">
    <location>
        <begin position="26"/>
        <end position="393"/>
    </location>
</feature>
<evidence type="ECO:0000256" key="4">
    <source>
        <dbReference type="ARBA" id="ARBA00008061"/>
    </source>
</evidence>
<dbReference type="GO" id="GO:0005975">
    <property type="term" value="P:carbohydrate metabolic process"/>
    <property type="evidence" value="ECO:0007669"/>
    <property type="project" value="InterPro"/>
</dbReference>
<keyword evidence="12 15" id="KW-0119">Carbohydrate metabolism</keyword>
<dbReference type="EC" id="3.2.1.1" evidence="6 15"/>
<keyword evidence="19" id="KW-1185">Reference proteome</keyword>
<comment type="similarity">
    <text evidence="4 14">Belongs to the glycosyl hydrolase 13 family.</text>
</comment>